<evidence type="ECO:0000313" key="9">
    <source>
        <dbReference type="EMBL" id="ATI43672.1"/>
    </source>
</evidence>
<organism evidence="9 10">
    <name type="scientific">Pacificitalea manganoxidans</name>
    <dbReference type="NCBI Taxonomy" id="1411902"/>
    <lineage>
        <taxon>Bacteria</taxon>
        <taxon>Pseudomonadati</taxon>
        <taxon>Pseudomonadota</taxon>
        <taxon>Alphaproteobacteria</taxon>
        <taxon>Rhodobacterales</taxon>
        <taxon>Paracoccaceae</taxon>
        <taxon>Pacificitalea</taxon>
    </lineage>
</organism>
<keyword evidence="9" id="KW-0614">Plasmid</keyword>
<dbReference type="EMBL" id="CP021406">
    <property type="protein sequence ID" value="ATI43672.1"/>
    <property type="molecule type" value="Genomic_DNA"/>
</dbReference>
<dbReference type="SMART" id="SM00878">
    <property type="entry name" value="Biotin_carb_C"/>
    <property type="match status" value="1"/>
</dbReference>
<evidence type="ECO:0000259" key="8">
    <source>
        <dbReference type="PROSITE" id="PS50979"/>
    </source>
</evidence>
<dbReference type="GO" id="GO:0005524">
    <property type="term" value="F:ATP binding"/>
    <property type="evidence" value="ECO:0007669"/>
    <property type="project" value="UniProtKB-UniRule"/>
</dbReference>
<dbReference type="InterPro" id="IPR011054">
    <property type="entry name" value="Rudment_hybrid_motif"/>
</dbReference>
<dbReference type="GO" id="GO:0016874">
    <property type="term" value="F:ligase activity"/>
    <property type="evidence" value="ECO:0007669"/>
    <property type="project" value="UniProtKB-KW"/>
</dbReference>
<dbReference type="InterPro" id="IPR005479">
    <property type="entry name" value="CPAse_ATP-bd"/>
</dbReference>
<keyword evidence="4" id="KW-0092">Biotin</keyword>
<evidence type="ECO:0000259" key="7">
    <source>
        <dbReference type="PROSITE" id="PS50975"/>
    </source>
</evidence>
<accession>A0A291M422</accession>
<dbReference type="PROSITE" id="PS50979">
    <property type="entry name" value="BC"/>
    <property type="match status" value="1"/>
</dbReference>
<dbReference type="PROSITE" id="PS00867">
    <property type="entry name" value="CPSASE_2"/>
    <property type="match status" value="1"/>
</dbReference>
<evidence type="ECO:0000313" key="10">
    <source>
        <dbReference type="Proteomes" id="UP000219050"/>
    </source>
</evidence>
<geneLocation type="plasmid" evidence="10">
    <name>pdy25-b</name>
</geneLocation>
<feature type="domain" description="ATP-grasp" evidence="7">
    <location>
        <begin position="120"/>
        <end position="319"/>
    </location>
</feature>
<dbReference type="GO" id="GO:0046872">
    <property type="term" value="F:metal ion binding"/>
    <property type="evidence" value="ECO:0007669"/>
    <property type="project" value="InterPro"/>
</dbReference>
<gene>
    <name evidence="9" type="ORF">CBW24_16070</name>
</gene>
<dbReference type="PROSITE" id="PS50975">
    <property type="entry name" value="ATP_GRASP"/>
    <property type="match status" value="1"/>
</dbReference>
<dbReference type="PANTHER" id="PTHR18866:SF33">
    <property type="entry name" value="METHYLCROTONOYL-COA CARBOXYLASE SUBUNIT ALPHA, MITOCHONDRIAL-RELATED"/>
    <property type="match status" value="1"/>
</dbReference>
<sequence>MTDTILIANRGEIACRIIDSAKKLGLKTVAVYSDADANALHVRLADTAIHVGASRATESYLGTERILSAARESGAGAIHPGYGFLAENADFAQATRDADLVFVGPDPDTIRRMGDKQEARRTAEAAGVPASPGSGKLDPSDEAAVIAAAEAIGFPVLVKAAGGGGGIGLRPVTDPAKLVKAVQSTSAQAERAFSDASVYLEKLVQRARHVEVQVFGRGKADPLHLHIRECSLQRRYQKVIEEALPGSIRPEAVTGMIDAALNLVRAVEYSGAGTIEYLYDDESGAFYFMEMNTRLQVEHPVTEMVTGQDIVAMQIRHALGQELGVSQADITPQGHAIELRVCAEAPEKNFMPAPGRITAMDLPSIEGLRIDTGFAVGDEITPFYDSLVMKIIGHGKTRAEAIATLRSALSQTRIEGLTTNLAFLDRLLAHPDFAADRLHTKFIETHISELV</sequence>
<evidence type="ECO:0000256" key="3">
    <source>
        <dbReference type="ARBA" id="ARBA00022840"/>
    </source>
</evidence>
<dbReference type="InterPro" id="IPR005482">
    <property type="entry name" value="Biotin_COase_C"/>
</dbReference>
<feature type="compositionally biased region" description="Basic and acidic residues" evidence="6">
    <location>
        <begin position="111"/>
        <end position="123"/>
    </location>
</feature>
<evidence type="ECO:0000256" key="4">
    <source>
        <dbReference type="ARBA" id="ARBA00023267"/>
    </source>
</evidence>
<dbReference type="InterPro" id="IPR050856">
    <property type="entry name" value="Biotin_carboxylase_complex"/>
</dbReference>
<keyword evidence="2 5" id="KW-0547">Nucleotide-binding</keyword>
<feature type="region of interest" description="Disordered" evidence="6">
    <location>
        <begin position="111"/>
        <end position="139"/>
    </location>
</feature>
<dbReference type="SUPFAM" id="SSF51246">
    <property type="entry name" value="Rudiment single hybrid motif"/>
    <property type="match status" value="1"/>
</dbReference>
<evidence type="ECO:0000256" key="6">
    <source>
        <dbReference type="SAM" id="MobiDB-lite"/>
    </source>
</evidence>
<dbReference type="FunFam" id="3.40.50.20:FF:000010">
    <property type="entry name" value="Propionyl-CoA carboxylase subunit alpha"/>
    <property type="match status" value="1"/>
</dbReference>
<keyword evidence="1" id="KW-0436">Ligase</keyword>
<protein>
    <submittedName>
        <fullName evidence="9">Acetyl-CoA carboxylase biotin carboxylase subunit</fullName>
    </submittedName>
</protein>
<dbReference type="KEGG" id="cmag:CBW24_16070"/>
<dbReference type="SUPFAM" id="SSF56059">
    <property type="entry name" value="Glutathione synthetase ATP-binding domain-like"/>
    <property type="match status" value="1"/>
</dbReference>
<evidence type="ECO:0000256" key="1">
    <source>
        <dbReference type="ARBA" id="ARBA00022598"/>
    </source>
</evidence>
<dbReference type="InterPro" id="IPR005481">
    <property type="entry name" value="BC-like_N"/>
</dbReference>
<dbReference type="RefSeq" id="WP_097374403.1">
    <property type="nucleotide sequence ID" value="NZ_CP021406.1"/>
</dbReference>
<reference evidence="9 10" key="1">
    <citation type="submission" date="2017-05" db="EMBL/GenBank/DDBJ databases">
        <title>Comparative genomic and metabolic analysis of manganese-oxidizing mechanisms in Celeribater manganoxidans DY25T: its adaption to the environment of polymetallic nodule.</title>
        <authorList>
            <person name="Wang X."/>
        </authorList>
    </citation>
    <scope>NUCLEOTIDE SEQUENCE [LARGE SCALE GENOMIC DNA]</scope>
    <source>
        <strain evidence="9 10">DY25</strain>
        <plasmid evidence="10">pdy25-b</plasmid>
    </source>
</reference>
<dbReference type="Pfam" id="PF02785">
    <property type="entry name" value="Biotin_carb_C"/>
    <property type="match status" value="1"/>
</dbReference>
<dbReference type="PROSITE" id="PS00866">
    <property type="entry name" value="CPSASE_1"/>
    <property type="match status" value="1"/>
</dbReference>
<feature type="domain" description="Biotin carboxylation" evidence="8">
    <location>
        <begin position="1"/>
        <end position="448"/>
    </location>
</feature>
<evidence type="ECO:0000256" key="2">
    <source>
        <dbReference type="ARBA" id="ARBA00022741"/>
    </source>
</evidence>
<dbReference type="AlphaFoldDB" id="A0A291M422"/>
<name>A0A291M422_9RHOB</name>
<dbReference type="OrthoDB" id="9763189at2"/>
<keyword evidence="3 5" id="KW-0067">ATP-binding</keyword>
<keyword evidence="10" id="KW-1185">Reference proteome</keyword>
<evidence type="ECO:0000256" key="5">
    <source>
        <dbReference type="PROSITE-ProRule" id="PRU00409"/>
    </source>
</evidence>
<dbReference type="PANTHER" id="PTHR18866">
    <property type="entry name" value="CARBOXYLASE:PYRUVATE/ACETYL-COA/PROPIONYL-COA CARBOXYLASE"/>
    <property type="match status" value="1"/>
</dbReference>
<dbReference type="InterPro" id="IPR011761">
    <property type="entry name" value="ATP-grasp"/>
</dbReference>
<dbReference type="Pfam" id="PF02786">
    <property type="entry name" value="CPSase_L_D2"/>
    <property type="match status" value="1"/>
</dbReference>
<proteinExistence type="predicted"/>
<dbReference type="InterPro" id="IPR011764">
    <property type="entry name" value="Biotin_carboxylation_dom"/>
</dbReference>
<dbReference type="Proteomes" id="UP000219050">
    <property type="component" value="Plasmid pDY25-B"/>
</dbReference>
<dbReference type="Gene3D" id="3.30.470.20">
    <property type="entry name" value="ATP-grasp fold, B domain"/>
    <property type="match status" value="1"/>
</dbReference>
<dbReference type="InterPro" id="IPR016185">
    <property type="entry name" value="PreATP-grasp_dom_sf"/>
</dbReference>
<dbReference type="Pfam" id="PF00289">
    <property type="entry name" value="Biotin_carb_N"/>
    <property type="match status" value="1"/>
</dbReference>
<dbReference type="SUPFAM" id="SSF52440">
    <property type="entry name" value="PreATP-grasp domain"/>
    <property type="match status" value="1"/>
</dbReference>